<keyword evidence="9" id="KW-1185">Reference proteome</keyword>
<dbReference type="EC" id="3.6.1.7" evidence="2 5"/>
<evidence type="ECO:0000256" key="3">
    <source>
        <dbReference type="ARBA" id="ARBA00015991"/>
    </source>
</evidence>
<dbReference type="Pfam" id="PF00708">
    <property type="entry name" value="Acylphosphatase"/>
    <property type="match status" value="1"/>
</dbReference>
<dbReference type="GO" id="GO:0003998">
    <property type="term" value="F:acylphosphatase activity"/>
    <property type="evidence" value="ECO:0007669"/>
    <property type="project" value="UniProtKB-EC"/>
</dbReference>
<evidence type="ECO:0000256" key="2">
    <source>
        <dbReference type="ARBA" id="ARBA00012150"/>
    </source>
</evidence>
<feature type="active site" evidence="5">
    <location>
        <position position="18"/>
    </location>
</feature>
<comment type="catalytic activity">
    <reaction evidence="4 5">
        <text>an acyl phosphate + H2O = a carboxylate + phosphate + H(+)</text>
        <dbReference type="Rhea" id="RHEA:14965"/>
        <dbReference type="ChEBI" id="CHEBI:15377"/>
        <dbReference type="ChEBI" id="CHEBI:15378"/>
        <dbReference type="ChEBI" id="CHEBI:29067"/>
        <dbReference type="ChEBI" id="CHEBI:43474"/>
        <dbReference type="ChEBI" id="CHEBI:59918"/>
        <dbReference type="EC" id="3.6.1.7"/>
    </reaction>
</comment>
<evidence type="ECO:0000256" key="1">
    <source>
        <dbReference type="ARBA" id="ARBA00005614"/>
    </source>
</evidence>
<evidence type="ECO:0000313" key="8">
    <source>
        <dbReference type="EMBL" id="SMC37019.1"/>
    </source>
</evidence>
<dbReference type="OrthoDB" id="9808093at2"/>
<dbReference type="EMBL" id="FWXK01000003">
    <property type="protein sequence ID" value="SMC37019.1"/>
    <property type="molecule type" value="Genomic_DNA"/>
</dbReference>
<sequence length="92" mass="10349">METEKYLISGRVQGVGFRATAQSIAKQMGLSGSVANLSSGDVAIELQGNRQERDDFFKNLKNSQQNRALQIDTIESQGITDKEDYRRFLIKH</sequence>
<reference evidence="9" key="1">
    <citation type="submission" date="2017-04" db="EMBL/GenBank/DDBJ databases">
        <authorList>
            <person name="Varghese N."/>
            <person name="Submissions S."/>
        </authorList>
    </citation>
    <scope>NUCLEOTIDE SEQUENCE [LARGE SCALE GENOMIC DNA]</scope>
    <source>
        <strain evidence="9">DSM 21500</strain>
    </source>
</reference>
<dbReference type="PROSITE" id="PS51160">
    <property type="entry name" value="ACYLPHOSPHATASE_3"/>
    <property type="match status" value="1"/>
</dbReference>
<evidence type="ECO:0000313" key="9">
    <source>
        <dbReference type="Proteomes" id="UP000243884"/>
    </source>
</evidence>
<dbReference type="InterPro" id="IPR017968">
    <property type="entry name" value="Acylphosphatase_CS"/>
</dbReference>
<dbReference type="PRINTS" id="PR00112">
    <property type="entry name" value="ACYLPHPHTASE"/>
</dbReference>
<evidence type="ECO:0000259" key="7">
    <source>
        <dbReference type="PROSITE" id="PS51160"/>
    </source>
</evidence>
<evidence type="ECO:0000256" key="4">
    <source>
        <dbReference type="ARBA" id="ARBA00047645"/>
    </source>
</evidence>
<dbReference type="RefSeq" id="WP_084098822.1">
    <property type="nucleotide sequence ID" value="NZ_FWXK01000003.1"/>
</dbReference>
<dbReference type="Proteomes" id="UP000243884">
    <property type="component" value="Unassembled WGS sequence"/>
</dbReference>
<dbReference type="PANTHER" id="PTHR47268:SF4">
    <property type="entry name" value="ACYLPHOSPHATASE"/>
    <property type="match status" value="1"/>
</dbReference>
<evidence type="ECO:0000256" key="5">
    <source>
        <dbReference type="PROSITE-ProRule" id="PRU00520"/>
    </source>
</evidence>
<dbReference type="PROSITE" id="PS00150">
    <property type="entry name" value="ACYLPHOSPHATASE_1"/>
    <property type="match status" value="1"/>
</dbReference>
<dbReference type="PANTHER" id="PTHR47268">
    <property type="entry name" value="ACYLPHOSPHATASE"/>
    <property type="match status" value="1"/>
</dbReference>
<dbReference type="STRING" id="371602.SAMN04487984_0798"/>
<dbReference type="InterPro" id="IPR020456">
    <property type="entry name" value="Acylphosphatase"/>
</dbReference>
<feature type="domain" description="Acylphosphatase-like" evidence="7">
    <location>
        <begin position="3"/>
        <end position="92"/>
    </location>
</feature>
<dbReference type="AlphaFoldDB" id="A0A1W1YLK1"/>
<dbReference type="InterPro" id="IPR036046">
    <property type="entry name" value="Acylphosphatase-like_dom_sf"/>
</dbReference>
<feature type="active site" evidence="5">
    <location>
        <position position="36"/>
    </location>
</feature>
<accession>A0A1W1YLK1</accession>
<dbReference type="Gene3D" id="3.30.70.100">
    <property type="match status" value="1"/>
</dbReference>
<evidence type="ECO:0000256" key="6">
    <source>
        <dbReference type="RuleBase" id="RU004168"/>
    </source>
</evidence>
<proteinExistence type="inferred from homology"/>
<keyword evidence="5" id="KW-0378">Hydrolase</keyword>
<dbReference type="SUPFAM" id="SSF54975">
    <property type="entry name" value="Acylphosphatase/BLUF domain-like"/>
    <property type="match status" value="1"/>
</dbReference>
<comment type="similarity">
    <text evidence="1 6">Belongs to the acylphosphatase family.</text>
</comment>
<gene>
    <name evidence="8" type="ORF">SAMN04487984_0798</name>
</gene>
<organism evidence="8 9">
    <name type="scientific">Aerococcus suis</name>
    <dbReference type="NCBI Taxonomy" id="371602"/>
    <lineage>
        <taxon>Bacteria</taxon>
        <taxon>Bacillati</taxon>
        <taxon>Bacillota</taxon>
        <taxon>Bacilli</taxon>
        <taxon>Lactobacillales</taxon>
        <taxon>Aerococcaceae</taxon>
        <taxon>Aerococcus</taxon>
    </lineage>
</organism>
<dbReference type="InterPro" id="IPR001792">
    <property type="entry name" value="Acylphosphatase-like_dom"/>
</dbReference>
<name>A0A1W1YLK1_9LACT</name>
<protein>
    <recommendedName>
        <fullName evidence="3 5">acylphosphatase</fullName>
        <ecNumber evidence="2 5">3.6.1.7</ecNumber>
    </recommendedName>
</protein>